<organism evidence="1 2">
    <name type="scientific">Gymnopus androsaceus JB14</name>
    <dbReference type="NCBI Taxonomy" id="1447944"/>
    <lineage>
        <taxon>Eukaryota</taxon>
        <taxon>Fungi</taxon>
        <taxon>Dikarya</taxon>
        <taxon>Basidiomycota</taxon>
        <taxon>Agaricomycotina</taxon>
        <taxon>Agaricomycetes</taxon>
        <taxon>Agaricomycetidae</taxon>
        <taxon>Agaricales</taxon>
        <taxon>Marasmiineae</taxon>
        <taxon>Omphalotaceae</taxon>
        <taxon>Gymnopus</taxon>
    </lineage>
</organism>
<proteinExistence type="predicted"/>
<name>A0A6A4GB14_9AGAR</name>
<dbReference type="AlphaFoldDB" id="A0A6A4GB14"/>
<sequence length="115" mass="12907">WTHSLSWALLTPRVTPSPLIHLPKAVLALPTDSDAALQADPLGSVNTRIYLHEQTVLESSWLIHRRRLDGRPQCCQILLSLFTDYSPAILSLPLVRLVAHSFPHIQVLPFTPFVL</sequence>
<keyword evidence="2" id="KW-1185">Reference proteome</keyword>
<evidence type="ECO:0000313" key="2">
    <source>
        <dbReference type="Proteomes" id="UP000799118"/>
    </source>
</evidence>
<dbReference type="Proteomes" id="UP000799118">
    <property type="component" value="Unassembled WGS sequence"/>
</dbReference>
<protein>
    <submittedName>
        <fullName evidence="1">Uncharacterized protein</fullName>
    </submittedName>
</protein>
<accession>A0A6A4GB14</accession>
<reference evidence="1" key="1">
    <citation type="journal article" date="2019" name="Environ. Microbiol.">
        <title>Fungal ecological strategies reflected in gene transcription - a case study of two litter decomposers.</title>
        <authorList>
            <person name="Barbi F."/>
            <person name="Kohler A."/>
            <person name="Barry K."/>
            <person name="Baskaran P."/>
            <person name="Daum C."/>
            <person name="Fauchery L."/>
            <person name="Ihrmark K."/>
            <person name="Kuo A."/>
            <person name="LaButti K."/>
            <person name="Lipzen A."/>
            <person name="Morin E."/>
            <person name="Grigoriev I.V."/>
            <person name="Henrissat B."/>
            <person name="Lindahl B."/>
            <person name="Martin F."/>
        </authorList>
    </citation>
    <scope>NUCLEOTIDE SEQUENCE</scope>
    <source>
        <strain evidence="1">JB14</strain>
    </source>
</reference>
<evidence type="ECO:0000313" key="1">
    <source>
        <dbReference type="EMBL" id="KAE9382667.1"/>
    </source>
</evidence>
<dbReference type="EMBL" id="ML771161">
    <property type="protein sequence ID" value="KAE9382667.1"/>
    <property type="molecule type" value="Genomic_DNA"/>
</dbReference>
<feature type="non-terminal residue" evidence="1">
    <location>
        <position position="115"/>
    </location>
</feature>
<gene>
    <name evidence="1" type="ORF">BT96DRAFT_1027564</name>
</gene>
<feature type="non-terminal residue" evidence="1">
    <location>
        <position position="1"/>
    </location>
</feature>